<dbReference type="AlphaFoldDB" id="A0A2W5T520"/>
<sequence>MRIIYTENGAQMQGADGTVDFGTVSMGRTDLKKLTVQNVGLGSLTIQTFAKPESTQTATKVGDQVTDENPVFTIDFGEPVVVSPGESRELDVTYAPPVVEGQTQIEHLVVLSMTSANIEPGVAPSNITLKGTAVSGECDLPNQLDFGAVGRGDSFNLTFDFTNARPIETRGYLGQIDSQQGDGIFTLSPDSPKGEFLIGGTNTKTATFTFRPTDAQDYAASVRMRRADGCPEKVVRLIGTGVDAVLAYEPATVNFGYAPPGTTVEREVTISNKSLRAVDLTMVMASDQGQTVPSNIFKVVDTGGSSLTTISVPAATRDSGNSLVAGTQVVKLSFKPTVLGPRQGLLRMTTPFASQTSLSVPLRGIGGGPDIDVRPAPALAFGRIAYFPAASPPSFASRKLTIQNVGTRPNPADPQANLKLGQTDGMNGFARPYWEVTPKNGASADEICVGVFDTSTNTCTNDLPTSGAGSYNPAFGLEAGTATSILDIPVRVTPNGLGTREWEVKIFSNDPDEPVTTITVTANSVELPPCNVEISPIALQFGIVSPPAIKDLAFSIRNRLTGPRDICLISGLELAPEVNTPTGMPAVFSLPGGAQSEIELQPSETKQFVVRAWPQGQLPPTPAAVSGKVVFNVAHPMNPAREVALAATIANSCLTISPNALDFGTVKKDCNSETRTFNIYNSCSTAVTINSSTMGAPAGEGPGGPNCMGSLPCPEFHIVAGIPAMTTVAAGATTPVSFQLRYRPINYGPDTGAFVINVTQGGQPLDYVVALQGRGDMNGLNTDTFRQDSKPKADILLVIDDSCSMSDKQASLAANMNSFLQYATSNQVEFQMAVVVTEIGGANAPVQSAQFRQTAAGNKILRPTTTNLQSEFSALVQVGTPGGSESCMYPATLALTAPLITDPTKNAGFLRNDAVLAVVCVTDAPDQAPQAPVFYLNQLVNIKGAQRATQFTYNVIGPFLPSPPSGCSYDGTNDGRHAFMVSQTNGVKEEICTPNWAVALERIGKNAFGYRTNFFLTSRPDLAAGRPVVAIDGMVIPERDPDPALNSKIWEYDATNNSINFEPLYVPEPGRTLTVTYTAACL</sequence>
<dbReference type="Gene3D" id="2.60.40.10">
    <property type="entry name" value="Immunoglobulins"/>
    <property type="match status" value="4"/>
</dbReference>
<accession>A0A2W5T520</accession>
<gene>
    <name evidence="1" type="ORF">DI536_20165</name>
</gene>
<name>A0A2W5T520_9BACT</name>
<dbReference type="InterPro" id="IPR052614">
    <property type="entry name" value="CFAP65"/>
</dbReference>
<evidence type="ECO:0000313" key="2">
    <source>
        <dbReference type="Proteomes" id="UP000249061"/>
    </source>
</evidence>
<reference evidence="1 2" key="1">
    <citation type="submission" date="2017-08" db="EMBL/GenBank/DDBJ databases">
        <title>Infants hospitalized years apart are colonized by the same room-sourced microbial strains.</title>
        <authorList>
            <person name="Brooks B."/>
            <person name="Olm M.R."/>
            <person name="Firek B.A."/>
            <person name="Baker R."/>
            <person name="Thomas B.C."/>
            <person name="Morowitz M.J."/>
            <person name="Banfield J.F."/>
        </authorList>
    </citation>
    <scope>NUCLEOTIDE SEQUENCE [LARGE SCALE GENOMIC DNA]</scope>
    <source>
        <strain evidence="1">S2_003_000_R2_14</strain>
    </source>
</reference>
<organism evidence="1 2">
    <name type="scientific">Archangium gephyra</name>
    <dbReference type="NCBI Taxonomy" id="48"/>
    <lineage>
        <taxon>Bacteria</taxon>
        <taxon>Pseudomonadati</taxon>
        <taxon>Myxococcota</taxon>
        <taxon>Myxococcia</taxon>
        <taxon>Myxococcales</taxon>
        <taxon>Cystobacterineae</taxon>
        <taxon>Archangiaceae</taxon>
        <taxon>Archangium</taxon>
    </lineage>
</organism>
<protein>
    <recommendedName>
        <fullName evidence="3">Choice-of-anchor D domain-containing protein</fullName>
    </recommendedName>
</protein>
<comment type="caution">
    <text evidence="1">The sequence shown here is derived from an EMBL/GenBank/DDBJ whole genome shotgun (WGS) entry which is preliminary data.</text>
</comment>
<proteinExistence type="predicted"/>
<evidence type="ECO:0000313" key="1">
    <source>
        <dbReference type="EMBL" id="PZR10152.1"/>
    </source>
</evidence>
<dbReference type="Proteomes" id="UP000249061">
    <property type="component" value="Unassembled WGS sequence"/>
</dbReference>
<dbReference type="EMBL" id="QFQP01000018">
    <property type="protein sequence ID" value="PZR10152.1"/>
    <property type="molecule type" value="Genomic_DNA"/>
</dbReference>
<dbReference type="PANTHER" id="PTHR46127">
    <property type="entry name" value="CILIA- AND FLAGELLA-ASSOCIATED PROTEIN 65"/>
    <property type="match status" value="1"/>
</dbReference>
<dbReference type="PANTHER" id="PTHR46127:SF1">
    <property type="entry name" value="CILIA- AND FLAGELLA-ASSOCIATED PROTEIN 65"/>
    <property type="match status" value="1"/>
</dbReference>
<evidence type="ECO:0008006" key="3">
    <source>
        <dbReference type="Google" id="ProtNLM"/>
    </source>
</evidence>
<dbReference type="InterPro" id="IPR013783">
    <property type="entry name" value="Ig-like_fold"/>
</dbReference>